<keyword evidence="2" id="KW-1185">Reference proteome</keyword>
<accession>A0AA36DPA9</accession>
<evidence type="ECO:0000313" key="1">
    <source>
        <dbReference type="EMBL" id="CAJ0590505.1"/>
    </source>
</evidence>
<proteinExistence type="predicted"/>
<dbReference type="AlphaFoldDB" id="A0AA36DPA9"/>
<organism evidence="1 2">
    <name type="scientific">Cylicocyclus nassatus</name>
    <name type="common">Nematode worm</name>
    <dbReference type="NCBI Taxonomy" id="53992"/>
    <lineage>
        <taxon>Eukaryota</taxon>
        <taxon>Metazoa</taxon>
        <taxon>Ecdysozoa</taxon>
        <taxon>Nematoda</taxon>
        <taxon>Chromadorea</taxon>
        <taxon>Rhabditida</taxon>
        <taxon>Rhabditina</taxon>
        <taxon>Rhabditomorpha</taxon>
        <taxon>Strongyloidea</taxon>
        <taxon>Strongylidae</taxon>
        <taxon>Cylicocyclus</taxon>
    </lineage>
</organism>
<comment type="caution">
    <text evidence="1">The sequence shown here is derived from an EMBL/GenBank/DDBJ whole genome shotgun (WGS) entry which is preliminary data.</text>
</comment>
<evidence type="ECO:0000313" key="2">
    <source>
        <dbReference type="Proteomes" id="UP001176961"/>
    </source>
</evidence>
<gene>
    <name evidence="1" type="ORF">CYNAS_LOCUS2488</name>
</gene>
<sequence length="83" mass="9133">MEENANSIAADRDYDHNEDYKEISLLGYSPAKASQLPMDAVNELVTLSTNLEILKQVDNNTDVDLGCGKHASNGVINIVCFLY</sequence>
<dbReference type="EMBL" id="CATQJL010000001">
    <property type="protein sequence ID" value="CAJ0590505.1"/>
    <property type="molecule type" value="Genomic_DNA"/>
</dbReference>
<dbReference type="Proteomes" id="UP001176961">
    <property type="component" value="Unassembled WGS sequence"/>
</dbReference>
<reference evidence="1" key="1">
    <citation type="submission" date="2023-07" db="EMBL/GenBank/DDBJ databases">
        <authorList>
            <consortium name="CYATHOMIX"/>
        </authorList>
    </citation>
    <scope>NUCLEOTIDE SEQUENCE</scope>
    <source>
        <strain evidence="1">N/A</strain>
    </source>
</reference>
<name>A0AA36DPA9_CYLNA</name>
<protein>
    <submittedName>
        <fullName evidence="1">Uncharacterized protein</fullName>
    </submittedName>
</protein>